<reference evidence="2 3" key="1">
    <citation type="submission" date="2018-08" db="EMBL/GenBank/DDBJ databases">
        <authorList>
            <person name="Laetsch R D."/>
            <person name="Stevens L."/>
            <person name="Kumar S."/>
            <person name="Blaxter L. M."/>
        </authorList>
    </citation>
    <scope>NUCLEOTIDE SEQUENCE [LARGE SCALE GENOMIC DNA]</scope>
</reference>
<dbReference type="AlphaFoldDB" id="A0A498SQU8"/>
<gene>
    <name evidence="2" type="ORF">NAV_LOCUS6333</name>
</gene>
<dbReference type="Proteomes" id="UP000276991">
    <property type="component" value="Unassembled WGS sequence"/>
</dbReference>
<feature type="compositionally biased region" description="Low complexity" evidence="1">
    <location>
        <begin position="49"/>
        <end position="60"/>
    </location>
</feature>
<protein>
    <submittedName>
        <fullName evidence="2">Uncharacterized protein</fullName>
    </submittedName>
</protein>
<dbReference type="STRING" id="6277.A0A498SQU8"/>
<feature type="region of interest" description="Disordered" evidence="1">
    <location>
        <begin position="49"/>
        <end position="76"/>
    </location>
</feature>
<feature type="compositionally biased region" description="Polar residues" evidence="1">
    <location>
        <begin position="61"/>
        <end position="76"/>
    </location>
</feature>
<accession>A0A498SQU8</accession>
<sequence>MMFGAHQLQNPMQPFTPPNLAFSSSNGGCGDYFHLHLNNQTDQIPQQNIQQQQQQQQQQPFVSQYSAGGTSSQTTDMLANHNHNVISYQPQLEAPSSLITPALDYAVSGDNLEYMLSNYSSTISSAASVASTGNEVRSSVAEHLQQQQYTGQTAGNNTLRTDDVVVANVATASNTGKEVPQVSW</sequence>
<evidence type="ECO:0000313" key="3">
    <source>
        <dbReference type="Proteomes" id="UP000276991"/>
    </source>
</evidence>
<organism evidence="2 3">
    <name type="scientific">Acanthocheilonema viteae</name>
    <name type="common">Filarial nematode worm</name>
    <name type="synonym">Dipetalonema viteae</name>
    <dbReference type="NCBI Taxonomy" id="6277"/>
    <lineage>
        <taxon>Eukaryota</taxon>
        <taxon>Metazoa</taxon>
        <taxon>Ecdysozoa</taxon>
        <taxon>Nematoda</taxon>
        <taxon>Chromadorea</taxon>
        <taxon>Rhabditida</taxon>
        <taxon>Spirurina</taxon>
        <taxon>Spiruromorpha</taxon>
        <taxon>Filarioidea</taxon>
        <taxon>Onchocercidae</taxon>
        <taxon>Acanthocheilonema</taxon>
    </lineage>
</organism>
<dbReference type="EMBL" id="UPTC01001275">
    <property type="protein sequence ID" value="VBB31542.1"/>
    <property type="molecule type" value="Genomic_DNA"/>
</dbReference>
<name>A0A498SQU8_ACAVI</name>
<proteinExistence type="predicted"/>
<keyword evidence="3" id="KW-1185">Reference proteome</keyword>
<dbReference type="OrthoDB" id="6077919at2759"/>
<evidence type="ECO:0000256" key="1">
    <source>
        <dbReference type="SAM" id="MobiDB-lite"/>
    </source>
</evidence>
<evidence type="ECO:0000313" key="2">
    <source>
        <dbReference type="EMBL" id="VBB31542.1"/>
    </source>
</evidence>